<feature type="transmembrane region" description="Helical" evidence="1">
    <location>
        <begin position="12"/>
        <end position="31"/>
    </location>
</feature>
<accession>A0ABY6NMB3</accession>
<keyword evidence="1" id="KW-0812">Transmembrane</keyword>
<proteinExistence type="predicted"/>
<evidence type="ECO:0000256" key="1">
    <source>
        <dbReference type="SAM" id="Phobius"/>
    </source>
</evidence>
<reference evidence="2" key="1">
    <citation type="submission" date="2021-10" db="EMBL/GenBank/DDBJ databases">
        <title>Complete genome sequences of five Ralstonia solancearum strains isolated from sunflower.</title>
        <authorList>
            <person name="She X."/>
            <person name="He Z."/>
        </authorList>
    </citation>
    <scope>NUCLEOTIDE SEQUENCE</scope>
    <source>
        <strain evidence="2">RS638</strain>
    </source>
</reference>
<keyword evidence="1" id="KW-0472">Membrane</keyword>
<evidence type="ECO:0008006" key="3">
    <source>
        <dbReference type="Google" id="ProtNLM"/>
    </source>
</evidence>
<name>A0ABY6NMB3_RALSL</name>
<keyword evidence="1" id="KW-1133">Transmembrane helix</keyword>
<organism evidence="2">
    <name type="scientific">Ralstonia solanacearum</name>
    <name type="common">Pseudomonas solanacearum</name>
    <dbReference type="NCBI Taxonomy" id="305"/>
    <lineage>
        <taxon>Bacteria</taxon>
        <taxon>Pseudomonadati</taxon>
        <taxon>Pseudomonadota</taxon>
        <taxon>Betaproteobacteria</taxon>
        <taxon>Burkholderiales</taxon>
        <taxon>Burkholderiaceae</taxon>
        <taxon>Ralstonia</taxon>
        <taxon>Ralstonia solanacearum species complex</taxon>
    </lineage>
</organism>
<feature type="transmembrane region" description="Helical" evidence="1">
    <location>
        <begin position="99"/>
        <end position="121"/>
    </location>
</feature>
<feature type="transmembrane region" description="Helical" evidence="1">
    <location>
        <begin position="43"/>
        <end position="59"/>
    </location>
</feature>
<protein>
    <recommendedName>
        <fullName evidence="3">Transmembrane protein</fullName>
    </recommendedName>
</protein>
<gene>
    <name evidence="2" type="ORF">LH706_21715</name>
</gene>
<evidence type="ECO:0000313" key="2">
    <source>
        <dbReference type="EMBL" id="UZF18136.1"/>
    </source>
</evidence>
<sequence length="142" mass="15986">MMGRNVDAIKIKRCHFGASVLILAVELFKFGRTYIVDYDAIDVGSWLKLVIVITLFVISRSWLLRLSGWVSILLAVLLPFDIFPPFGDEVEVPSFMETILGRVVVLFVAEAVILSVAWLLLNLDYFNRKAIANSPTVSKRRG</sequence>
<dbReference type="EMBL" id="CP085044">
    <property type="protein sequence ID" value="UZF18136.1"/>
    <property type="molecule type" value="Genomic_DNA"/>
</dbReference>
<feature type="transmembrane region" description="Helical" evidence="1">
    <location>
        <begin position="66"/>
        <end position="87"/>
    </location>
</feature>
<keyword evidence="2" id="KW-0614">Plasmid</keyword>
<geneLocation type="plasmid" evidence="2">
    <name>p1</name>
</geneLocation>